<keyword evidence="6 8" id="KW-0446">Lipid-binding</keyword>
<name>A0A1G2NCW3_9BACT</name>
<dbReference type="InterPro" id="IPR020591">
    <property type="entry name" value="Chromosome_initiator_DnaA-like"/>
</dbReference>
<keyword evidence="2 8" id="KW-0963">Cytoplasm</keyword>
<proteinExistence type="inferred from homology"/>
<dbReference type="PANTHER" id="PTHR30050:SF2">
    <property type="entry name" value="CHROMOSOMAL REPLICATION INITIATOR PROTEIN DNAA"/>
    <property type="match status" value="1"/>
</dbReference>
<dbReference type="InterPro" id="IPR027417">
    <property type="entry name" value="P-loop_NTPase"/>
</dbReference>
<comment type="caution">
    <text evidence="14">The sequence shown here is derived from an EMBL/GenBank/DDBJ whole genome shotgun (WGS) entry which is preliminary data.</text>
</comment>
<comment type="subunit">
    <text evidence="8">Oligomerizes as a right-handed, spiral filament on DNA at oriC.</text>
</comment>
<dbReference type="GO" id="GO:0005524">
    <property type="term" value="F:ATP binding"/>
    <property type="evidence" value="ECO:0007669"/>
    <property type="project" value="UniProtKB-UniRule"/>
</dbReference>
<evidence type="ECO:0000256" key="7">
    <source>
        <dbReference type="ARBA" id="ARBA00023125"/>
    </source>
</evidence>
<feature type="domain" description="Chromosomal replication initiator DnaA C-terminal" evidence="13">
    <location>
        <begin position="358"/>
        <end position="427"/>
    </location>
</feature>
<evidence type="ECO:0000256" key="11">
    <source>
        <dbReference type="RuleBase" id="RU004227"/>
    </source>
</evidence>
<reference evidence="14 15" key="1">
    <citation type="journal article" date="2016" name="Nat. Commun.">
        <title>Thousands of microbial genomes shed light on interconnected biogeochemical processes in an aquifer system.</title>
        <authorList>
            <person name="Anantharaman K."/>
            <person name="Brown C.T."/>
            <person name="Hug L.A."/>
            <person name="Sharon I."/>
            <person name="Castelle C.J."/>
            <person name="Probst A.J."/>
            <person name="Thomas B.C."/>
            <person name="Singh A."/>
            <person name="Wilkins M.J."/>
            <person name="Karaoz U."/>
            <person name="Brodie E.L."/>
            <person name="Williams K.H."/>
            <person name="Hubbard S.S."/>
            <person name="Banfield J.F."/>
        </authorList>
    </citation>
    <scope>NUCLEOTIDE SEQUENCE [LARGE SCALE GENOMIC DNA]</scope>
</reference>
<evidence type="ECO:0000259" key="12">
    <source>
        <dbReference type="SMART" id="SM00382"/>
    </source>
</evidence>
<dbReference type="FunFam" id="3.40.50.300:FF:000668">
    <property type="entry name" value="Chromosomal replication initiator protein DnaA"/>
    <property type="match status" value="1"/>
</dbReference>
<dbReference type="NCBIfam" id="TIGR00362">
    <property type="entry name" value="DnaA"/>
    <property type="match status" value="1"/>
</dbReference>
<protein>
    <recommendedName>
        <fullName evidence="8 9">Chromosomal replication initiator protein DnaA</fullName>
    </recommendedName>
</protein>
<dbReference type="SMART" id="SM00760">
    <property type="entry name" value="Bac_DnaA_C"/>
    <property type="match status" value="1"/>
</dbReference>
<feature type="binding site" evidence="8">
    <location>
        <position position="161"/>
    </location>
    <ligand>
        <name>ATP</name>
        <dbReference type="ChEBI" id="CHEBI:30616"/>
    </ligand>
</feature>
<dbReference type="GO" id="GO:0005737">
    <property type="term" value="C:cytoplasm"/>
    <property type="evidence" value="ECO:0007669"/>
    <property type="project" value="UniProtKB-SubCell"/>
</dbReference>
<dbReference type="InterPro" id="IPR024633">
    <property type="entry name" value="DnaA_N_dom"/>
</dbReference>
<dbReference type="HAMAP" id="MF_00377">
    <property type="entry name" value="DnaA_bact"/>
    <property type="match status" value="1"/>
</dbReference>
<comment type="subcellular location">
    <subcellularLocation>
        <location evidence="8">Cytoplasm</location>
    </subcellularLocation>
</comment>
<feature type="domain" description="AAA+ ATPase" evidence="12">
    <location>
        <begin position="148"/>
        <end position="280"/>
    </location>
</feature>
<dbReference type="InterPro" id="IPR001957">
    <property type="entry name" value="Chromosome_initiator_DnaA"/>
</dbReference>
<dbReference type="Pfam" id="PF11638">
    <property type="entry name" value="DnaA_N"/>
    <property type="match status" value="1"/>
</dbReference>
<organism evidence="14 15">
    <name type="scientific">Candidatus Taylorbacteria bacterium RIFCSPLOWO2_01_FULL_48_100</name>
    <dbReference type="NCBI Taxonomy" id="1802322"/>
    <lineage>
        <taxon>Bacteria</taxon>
        <taxon>Candidatus Tayloriibacteriota</taxon>
    </lineage>
</organism>
<sequence length="448" mass="51586">MNPKQLWDSALVEIGGTVSKANFQTWFKDTALSRMEEGIAYLAVPNAFVRDWLSDKYHKMILHSLRALSEGTRSIEYVISKDEQKKIAAQPQVWLNTNQNNAELPLKEHYINKENNLNPRYTFESFVVGPFNELAHAAAQAIIKKPSAYNPLFFYGNTGHGKTHLIQAVGNYFYKSEPRKKIFYITSEKFQIEFTNAMQNTSINQFKEKYRVYDVFIMDDIQFISGKTKTQEELFHLFNTLYENNKQIIFSADVHPNFISDIQDRLKSRFASGMVVDLPAPDFESRIAILQSKAKIAGFPISNETAQYLAGIVEGNIREIEGLLNSVVCNSQLKNRELTLVEVKQIVKANEKPKKTTSVKDVLRVISHFYQIEEASIYEKTRRKEVVRPRQIAMFLLREDCAVSYPLIGQKLGGRDHTTVIHSYEKIKNELKHNSTLEQEIKQLRAML</sequence>
<dbReference type="GO" id="GO:0006275">
    <property type="term" value="P:regulation of DNA replication"/>
    <property type="evidence" value="ECO:0007669"/>
    <property type="project" value="UniProtKB-UniRule"/>
</dbReference>
<dbReference type="Gene3D" id="1.10.1750.10">
    <property type="match status" value="1"/>
</dbReference>
<dbReference type="Proteomes" id="UP000177797">
    <property type="component" value="Unassembled WGS sequence"/>
</dbReference>
<evidence type="ECO:0000256" key="1">
    <source>
        <dbReference type="ARBA" id="ARBA00006583"/>
    </source>
</evidence>
<evidence type="ECO:0000256" key="2">
    <source>
        <dbReference type="ARBA" id="ARBA00022490"/>
    </source>
</evidence>
<dbReference type="CDD" id="cd06571">
    <property type="entry name" value="Bac_DnaA_C"/>
    <property type="match status" value="1"/>
</dbReference>
<dbReference type="PANTHER" id="PTHR30050">
    <property type="entry name" value="CHROMOSOMAL REPLICATION INITIATOR PROTEIN DNAA"/>
    <property type="match status" value="1"/>
</dbReference>
<dbReference type="SUPFAM" id="SSF48295">
    <property type="entry name" value="TrpR-like"/>
    <property type="match status" value="1"/>
</dbReference>
<feature type="binding site" evidence="8">
    <location>
        <position position="163"/>
    </location>
    <ligand>
        <name>ATP</name>
        <dbReference type="ChEBI" id="CHEBI:30616"/>
    </ligand>
</feature>
<dbReference type="CDD" id="cd00009">
    <property type="entry name" value="AAA"/>
    <property type="match status" value="1"/>
</dbReference>
<dbReference type="InterPro" id="IPR018312">
    <property type="entry name" value="Chromosome_initiator_DnaA_CS"/>
</dbReference>
<feature type="binding site" evidence="8">
    <location>
        <position position="159"/>
    </location>
    <ligand>
        <name>ATP</name>
        <dbReference type="ChEBI" id="CHEBI:30616"/>
    </ligand>
</feature>
<dbReference type="GO" id="GO:0008289">
    <property type="term" value="F:lipid binding"/>
    <property type="evidence" value="ECO:0007669"/>
    <property type="project" value="UniProtKB-KW"/>
</dbReference>
<evidence type="ECO:0000256" key="4">
    <source>
        <dbReference type="ARBA" id="ARBA00022741"/>
    </source>
</evidence>
<dbReference type="InterPro" id="IPR013317">
    <property type="entry name" value="DnaA_dom"/>
</dbReference>
<dbReference type="Pfam" id="PF00308">
    <property type="entry name" value="Bac_DnaA"/>
    <property type="match status" value="1"/>
</dbReference>
<dbReference type="Gene3D" id="3.30.300.180">
    <property type="match status" value="1"/>
</dbReference>
<dbReference type="PROSITE" id="PS01008">
    <property type="entry name" value="DNAA"/>
    <property type="match status" value="1"/>
</dbReference>
<evidence type="ECO:0000256" key="3">
    <source>
        <dbReference type="ARBA" id="ARBA00022705"/>
    </source>
</evidence>
<evidence type="ECO:0000313" key="15">
    <source>
        <dbReference type="Proteomes" id="UP000177797"/>
    </source>
</evidence>
<feature type="region of interest" description="Domain I, interacts with DnaA modulators" evidence="8">
    <location>
        <begin position="1"/>
        <end position="86"/>
    </location>
</feature>
<feature type="binding site" evidence="8">
    <location>
        <position position="162"/>
    </location>
    <ligand>
        <name>ATP</name>
        <dbReference type="ChEBI" id="CHEBI:30616"/>
    </ligand>
</feature>
<comment type="caution">
    <text evidence="8">Lacks conserved residue(s) required for the propagation of feature annotation.</text>
</comment>
<evidence type="ECO:0000256" key="6">
    <source>
        <dbReference type="ARBA" id="ARBA00023121"/>
    </source>
</evidence>
<evidence type="ECO:0000259" key="13">
    <source>
        <dbReference type="SMART" id="SM00760"/>
    </source>
</evidence>
<keyword evidence="5 8" id="KW-0067">ATP-binding</keyword>
<comment type="function">
    <text evidence="8 10">Plays an essential role in the initiation and regulation of chromosomal replication. ATP-DnaA binds to the origin of replication (oriC) to initiate formation of the DNA replication initiation complex once per cell cycle. Binds the DnaA box (a 9 base pair repeat at the origin) and separates the double-stranded (ds)DNA. Forms a right-handed helical filament on oriC DNA; dsDNA binds to the exterior of the filament while single-stranded (ss)DNA is stabiized in the filament's interior. The ATP-DnaA-oriC complex binds and stabilizes one strand of the AT-rich DNA unwinding element (DUE), permitting loading of DNA polymerase. After initiation quickly degrades to an ADP-DnaA complex that is not apt for DNA replication. Binds acidic phospholipids.</text>
</comment>
<dbReference type="SUPFAM" id="SSF52540">
    <property type="entry name" value="P-loop containing nucleoside triphosphate hydrolases"/>
    <property type="match status" value="1"/>
</dbReference>
<dbReference type="InterPro" id="IPR013159">
    <property type="entry name" value="DnaA_C"/>
</dbReference>
<evidence type="ECO:0000313" key="14">
    <source>
        <dbReference type="EMBL" id="OHA33883.1"/>
    </source>
</evidence>
<dbReference type="InterPro" id="IPR010921">
    <property type="entry name" value="Trp_repressor/repl_initiator"/>
</dbReference>
<gene>
    <name evidence="8" type="primary">dnaA</name>
    <name evidence="14" type="ORF">A2938_02560</name>
</gene>
<accession>A0A1G2NCW3</accession>
<dbReference type="GO" id="GO:0005886">
    <property type="term" value="C:plasma membrane"/>
    <property type="evidence" value="ECO:0007669"/>
    <property type="project" value="TreeGrafter"/>
</dbReference>
<dbReference type="EMBL" id="MHSA01000021">
    <property type="protein sequence ID" value="OHA33883.1"/>
    <property type="molecule type" value="Genomic_DNA"/>
</dbReference>
<dbReference type="InterPro" id="IPR003593">
    <property type="entry name" value="AAA+_ATPase"/>
</dbReference>
<dbReference type="SMART" id="SM00382">
    <property type="entry name" value="AAA"/>
    <property type="match status" value="1"/>
</dbReference>
<keyword evidence="7 8" id="KW-0238">DNA-binding</keyword>
<dbReference type="AlphaFoldDB" id="A0A1G2NCW3"/>
<comment type="domain">
    <text evidence="8">Domain I is involved in oligomerization and binding regulators, domain II is flexibile and of varying length in different bacteria, domain III forms the AAA+ region, while domain IV binds dsDNA.</text>
</comment>
<dbReference type="Pfam" id="PF08299">
    <property type="entry name" value="Bac_DnaA_C"/>
    <property type="match status" value="1"/>
</dbReference>
<dbReference type="Gene3D" id="1.10.8.60">
    <property type="match status" value="1"/>
</dbReference>
<dbReference type="Gene3D" id="3.40.50.300">
    <property type="entry name" value="P-loop containing nucleotide triphosphate hydrolases"/>
    <property type="match status" value="1"/>
</dbReference>
<evidence type="ECO:0000256" key="10">
    <source>
        <dbReference type="RuleBase" id="RU000577"/>
    </source>
</evidence>
<dbReference type="InterPro" id="IPR038454">
    <property type="entry name" value="DnaA_N_sf"/>
</dbReference>
<dbReference type="GO" id="GO:0003688">
    <property type="term" value="F:DNA replication origin binding"/>
    <property type="evidence" value="ECO:0007669"/>
    <property type="project" value="UniProtKB-UniRule"/>
</dbReference>
<comment type="similarity">
    <text evidence="1 8 11">Belongs to the DnaA family.</text>
</comment>
<evidence type="ECO:0000256" key="9">
    <source>
        <dbReference type="NCBIfam" id="TIGR00362"/>
    </source>
</evidence>
<dbReference type="GO" id="GO:0006270">
    <property type="term" value="P:DNA replication initiation"/>
    <property type="evidence" value="ECO:0007669"/>
    <property type="project" value="UniProtKB-UniRule"/>
</dbReference>
<evidence type="ECO:0000256" key="5">
    <source>
        <dbReference type="ARBA" id="ARBA00022840"/>
    </source>
</evidence>
<feature type="region of interest" description="Domain IV, binds dsDNA" evidence="8">
    <location>
        <begin position="332"/>
        <end position="448"/>
    </location>
</feature>
<evidence type="ECO:0000256" key="8">
    <source>
        <dbReference type="HAMAP-Rule" id="MF_00377"/>
    </source>
</evidence>
<keyword evidence="4 8" id="KW-0547">Nucleotide-binding</keyword>
<keyword evidence="3 8" id="KW-0235">DNA replication</keyword>
<dbReference type="PRINTS" id="PR00051">
    <property type="entry name" value="DNAA"/>
</dbReference>